<sequence>MLSLNLPEISDEQLQKGVKNLKQMNSSDIQRMATALKTMDPRIVEDIFKSQGVMMSADDIMKMSEALTPDNIKLMTKSIEEQKSRDKGEKKEKAEPIQKNSINNPKNSRLLREELGRSKEEIDSVLSLMDRILELFNIFKRFFNIFTVGNRKYITGAFFVGLISIYATSFY</sequence>
<proteinExistence type="predicted"/>
<gene>
    <name evidence="2" type="ORF">BSTOLATCC_MIC65291</name>
</gene>
<protein>
    <submittedName>
        <fullName evidence="2">Uncharacterized protein</fullName>
    </submittedName>
</protein>
<feature type="region of interest" description="Disordered" evidence="1">
    <location>
        <begin position="75"/>
        <end position="106"/>
    </location>
</feature>
<dbReference type="AlphaFoldDB" id="A0AAU9KD78"/>
<feature type="compositionally biased region" description="Basic and acidic residues" evidence="1">
    <location>
        <begin position="78"/>
        <end position="96"/>
    </location>
</feature>
<evidence type="ECO:0000313" key="2">
    <source>
        <dbReference type="EMBL" id="CAG9335983.1"/>
    </source>
</evidence>
<evidence type="ECO:0000313" key="3">
    <source>
        <dbReference type="Proteomes" id="UP001162131"/>
    </source>
</evidence>
<accession>A0AAU9KD78</accession>
<comment type="caution">
    <text evidence="2">The sequence shown here is derived from an EMBL/GenBank/DDBJ whole genome shotgun (WGS) entry which is preliminary data.</text>
</comment>
<dbReference type="EMBL" id="CAJZBQ010000063">
    <property type="protein sequence ID" value="CAG9335983.1"/>
    <property type="molecule type" value="Genomic_DNA"/>
</dbReference>
<reference evidence="2" key="1">
    <citation type="submission" date="2021-09" db="EMBL/GenBank/DDBJ databases">
        <authorList>
            <consortium name="AG Swart"/>
            <person name="Singh M."/>
            <person name="Singh A."/>
            <person name="Seah K."/>
            <person name="Emmerich C."/>
        </authorList>
    </citation>
    <scope>NUCLEOTIDE SEQUENCE</scope>
    <source>
        <strain evidence="2">ATCC30299</strain>
    </source>
</reference>
<name>A0AAU9KD78_9CILI</name>
<organism evidence="2 3">
    <name type="scientific">Blepharisma stoltei</name>
    <dbReference type="NCBI Taxonomy" id="1481888"/>
    <lineage>
        <taxon>Eukaryota</taxon>
        <taxon>Sar</taxon>
        <taxon>Alveolata</taxon>
        <taxon>Ciliophora</taxon>
        <taxon>Postciliodesmatophora</taxon>
        <taxon>Heterotrichea</taxon>
        <taxon>Heterotrichida</taxon>
        <taxon>Blepharismidae</taxon>
        <taxon>Blepharisma</taxon>
    </lineage>
</organism>
<evidence type="ECO:0000256" key="1">
    <source>
        <dbReference type="SAM" id="MobiDB-lite"/>
    </source>
</evidence>
<dbReference type="Proteomes" id="UP001162131">
    <property type="component" value="Unassembled WGS sequence"/>
</dbReference>
<keyword evidence="3" id="KW-1185">Reference proteome</keyword>